<proteinExistence type="predicted"/>
<dbReference type="SUPFAM" id="SSF55729">
    <property type="entry name" value="Acyl-CoA N-acyltransferases (Nat)"/>
    <property type="match status" value="1"/>
</dbReference>
<keyword evidence="2" id="KW-0808">Transferase</keyword>
<dbReference type="GO" id="GO:0005737">
    <property type="term" value="C:cytoplasm"/>
    <property type="evidence" value="ECO:0007669"/>
    <property type="project" value="TreeGrafter"/>
</dbReference>
<gene>
    <name evidence="2" type="ORF">FHR80_003279</name>
</gene>
<dbReference type="PROSITE" id="PS51186">
    <property type="entry name" value="GNAT"/>
    <property type="match status" value="1"/>
</dbReference>
<dbReference type="PANTHER" id="PTHR43441">
    <property type="entry name" value="RIBOSOMAL-PROTEIN-SERINE ACETYLTRANSFERASE"/>
    <property type="match status" value="1"/>
</dbReference>
<dbReference type="Pfam" id="PF13302">
    <property type="entry name" value="Acetyltransf_3"/>
    <property type="match status" value="1"/>
</dbReference>
<dbReference type="CDD" id="cd04301">
    <property type="entry name" value="NAT_SF"/>
    <property type="match status" value="1"/>
</dbReference>
<name>A0A7W4UHN7_9CELL</name>
<dbReference type="AlphaFoldDB" id="A0A7W4UHN7"/>
<protein>
    <submittedName>
        <fullName evidence="2">RimJ/RimL family protein N-acetyltransferase</fullName>
    </submittedName>
</protein>
<dbReference type="InterPro" id="IPR016181">
    <property type="entry name" value="Acyl_CoA_acyltransferase"/>
</dbReference>
<evidence type="ECO:0000259" key="1">
    <source>
        <dbReference type="PROSITE" id="PS51186"/>
    </source>
</evidence>
<organism evidence="2 3">
    <name type="scientific">Cellulomonas cellasea</name>
    <dbReference type="NCBI Taxonomy" id="43670"/>
    <lineage>
        <taxon>Bacteria</taxon>
        <taxon>Bacillati</taxon>
        <taxon>Actinomycetota</taxon>
        <taxon>Actinomycetes</taxon>
        <taxon>Micrococcales</taxon>
        <taxon>Cellulomonadaceae</taxon>
        <taxon>Cellulomonas</taxon>
    </lineage>
</organism>
<reference evidence="2 3" key="1">
    <citation type="submission" date="2020-08" db="EMBL/GenBank/DDBJ databases">
        <title>The Agave Microbiome: Exploring the role of microbial communities in plant adaptations to desert environments.</title>
        <authorList>
            <person name="Partida-Martinez L.P."/>
        </authorList>
    </citation>
    <scope>NUCLEOTIDE SEQUENCE [LARGE SCALE GENOMIC DNA]</scope>
    <source>
        <strain evidence="2 3">RAS26</strain>
    </source>
</reference>
<dbReference type="GO" id="GO:1990189">
    <property type="term" value="F:protein N-terminal-serine acetyltransferase activity"/>
    <property type="evidence" value="ECO:0007669"/>
    <property type="project" value="TreeGrafter"/>
</dbReference>
<dbReference type="EMBL" id="JACHVX010000005">
    <property type="protein sequence ID" value="MBB2924346.1"/>
    <property type="molecule type" value="Genomic_DNA"/>
</dbReference>
<evidence type="ECO:0000313" key="2">
    <source>
        <dbReference type="EMBL" id="MBB2924346.1"/>
    </source>
</evidence>
<dbReference type="RefSeq" id="WP_183297160.1">
    <property type="nucleotide sequence ID" value="NZ_JACHVX010000005.1"/>
</dbReference>
<accession>A0A7W4UHN7</accession>
<feature type="domain" description="N-acetyltransferase" evidence="1">
    <location>
        <begin position="31"/>
        <end position="193"/>
    </location>
</feature>
<reference evidence="2 3" key="2">
    <citation type="submission" date="2020-08" db="EMBL/GenBank/DDBJ databases">
        <authorList>
            <person name="Partida-Martinez L."/>
            <person name="Huntemann M."/>
            <person name="Clum A."/>
            <person name="Wang J."/>
            <person name="Palaniappan K."/>
            <person name="Ritter S."/>
            <person name="Chen I.-M."/>
            <person name="Stamatis D."/>
            <person name="Reddy T."/>
            <person name="O'Malley R."/>
            <person name="Daum C."/>
            <person name="Shapiro N."/>
            <person name="Ivanova N."/>
            <person name="Kyrpides N."/>
            <person name="Woyke T."/>
        </authorList>
    </citation>
    <scope>NUCLEOTIDE SEQUENCE [LARGE SCALE GENOMIC DNA]</scope>
    <source>
        <strain evidence="2 3">RAS26</strain>
    </source>
</reference>
<dbReference type="PANTHER" id="PTHR43441:SF10">
    <property type="entry name" value="ACETYLTRANSFERASE"/>
    <property type="match status" value="1"/>
</dbReference>
<sequence>MPVLVAPELPAGRLARLAQPTLAAASPAGPVTVRPWAAADARAVLDAYADPAIQQWHVRSMTPDEADAWVAHWPGRWADETGAGWAVEVDGAVAGQVSLRRLRLAEAWAEISYWVLPHARGRGIAPAALDAVTGWLMAEVGVLRASLAHSTRNPASCRVATKAGYLPEGTLRRQARHADGWHDMHVHARLAEPEPEPGPGPGPEADGA</sequence>
<evidence type="ECO:0000313" key="3">
    <source>
        <dbReference type="Proteomes" id="UP000518206"/>
    </source>
</evidence>
<dbReference type="GO" id="GO:0008999">
    <property type="term" value="F:protein-N-terminal-alanine acetyltransferase activity"/>
    <property type="evidence" value="ECO:0007669"/>
    <property type="project" value="TreeGrafter"/>
</dbReference>
<dbReference type="Proteomes" id="UP000518206">
    <property type="component" value="Unassembled WGS sequence"/>
</dbReference>
<comment type="caution">
    <text evidence="2">The sequence shown here is derived from an EMBL/GenBank/DDBJ whole genome shotgun (WGS) entry which is preliminary data.</text>
</comment>
<dbReference type="InterPro" id="IPR051908">
    <property type="entry name" value="Ribosomal_N-acetyltransferase"/>
</dbReference>
<dbReference type="Gene3D" id="3.40.630.30">
    <property type="match status" value="1"/>
</dbReference>
<dbReference type="InterPro" id="IPR000182">
    <property type="entry name" value="GNAT_dom"/>
</dbReference>